<reference evidence="1 2" key="1">
    <citation type="submission" date="2018-08" db="EMBL/GenBank/DDBJ databases">
        <title>Whole Genome Sequences of Two Pseudoalteromonas piscicida Strains, DE1-A and DE2-A, which Exhibit Strong Antibacterial Activity against Vibrio vulnificus.</title>
        <authorList>
            <person name="Richards G.P."/>
            <person name="Needleman D.S."/>
            <person name="Watson M.A."/>
            <person name="Polson S.W."/>
        </authorList>
    </citation>
    <scope>NUCLEOTIDE SEQUENCE [LARGE SCALE GENOMIC DNA]</scope>
    <source>
        <strain evidence="1 2">DE2-A</strain>
    </source>
</reference>
<organism evidence="1 2">
    <name type="scientific">Pseudoalteromonas piscicida</name>
    <dbReference type="NCBI Taxonomy" id="43662"/>
    <lineage>
        <taxon>Bacteria</taxon>
        <taxon>Pseudomonadati</taxon>
        <taxon>Pseudomonadota</taxon>
        <taxon>Gammaproteobacteria</taxon>
        <taxon>Alteromonadales</taxon>
        <taxon>Pseudoalteromonadaceae</taxon>
        <taxon>Pseudoalteromonas</taxon>
    </lineage>
</organism>
<dbReference type="EMBL" id="CP031761">
    <property type="protein sequence ID" value="AXR01803.1"/>
    <property type="molecule type" value="Genomic_DNA"/>
</dbReference>
<proteinExistence type="predicted"/>
<name>A0AAD0W488_PSEO7</name>
<dbReference type="RefSeq" id="WP_117332878.1">
    <property type="nucleotide sequence ID" value="NZ_CP031761.1"/>
</dbReference>
<gene>
    <name evidence="1" type="ORF">D0511_06725</name>
</gene>
<accession>A0AAD0W488</accession>
<evidence type="ECO:0000313" key="1">
    <source>
        <dbReference type="EMBL" id="AXR01803.1"/>
    </source>
</evidence>
<sequence>MDVVNAFHQLYKRHNLEHMPYYLYGSGSCARIILNYVQEQKCIPPQAVLDLAPNTESISETLNLNSLDENTTATNAKIVIASLGFIEEITNKIVNNSYFSASNILDLRGSDTLERSWNEYSDLCSAAYSNHTKPESDFAKTKFYVSSITAEQSKQIIDAIDQRFNYDIDQRSTFGYVSNKNISSDEVKNTIKSVSYRKENSALEARVLDALKSVYSEVSQQLKSHWQTESVKVKQFNLSEELVGSEVFHLDGYNENIYKILFYLTPPSMTTGTTQFIDPAGEINTIEGEAGTFLLFNNSLVTHRGVRGSCGTRTLLEVTISKSMSPPTDNALLRFTAPLCHYRSSPWLRSAYGLIISQHRDSLAPGFITLANTETEHSLSLHDEYMLERLPKKTFDLIYIEDAELLYQAGQDILNAVLSCLSNGGDLIAKYIPQSGQRSENLITLLFAVKTLQHVSSDLHLIDETFPELQLNKDNAHVYLLKKVEQ</sequence>
<protein>
    <submittedName>
        <fullName evidence="1">Uncharacterized protein</fullName>
    </submittedName>
</protein>
<dbReference type="AlphaFoldDB" id="A0AAD0W488"/>
<evidence type="ECO:0000313" key="2">
    <source>
        <dbReference type="Proteomes" id="UP000258102"/>
    </source>
</evidence>
<dbReference type="Gene3D" id="2.60.120.620">
    <property type="entry name" value="q2cbj1_9rhob like domain"/>
    <property type="match status" value="1"/>
</dbReference>
<dbReference type="Proteomes" id="UP000258102">
    <property type="component" value="Chromosome 1"/>
</dbReference>